<feature type="active site" evidence="20">
    <location>
        <position position="176"/>
    </location>
</feature>
<sequence length="349" mass="38417">MLMNEHKLLEWPEWISHKTSLQSFNTFGFDYQAEFLAVVESIEQLIASVKWAKCHDLPVTVIGGGSNLLIKGDVAGLVIVNQLSGIAVHYSYDDCSEVTFSAGENWHNCVAWSVDQGLGGIENLALIPGTAGAAPVQNIGAYGVEVKDTLQRVTALDLETLELVEIEANQCGFAYRESKFKHEWKSKYIITSMTVRLSATPTLVLEYGGLLQAMPSSPTIRDVFETVCHVRREKLPDPAEVANSGSFFKNPVVSDVVYQSIRTQYPEVVAFVQGKQWKLAAGWLNDRAGWKGYQENGVGVYPKQALVLVNYTCQKADALLALEAKIKASVYKTFGVELEREPVLLGGPV</sequence>
<dbReference type="GO" id="GO:0008360">
    <property type="term" value="P:regulation of cell shape"/>
    <property type="evidence" value="ECO:0007669"/>
    <property type="project" value="UniProtKB-KW"/>
</dbReference>
<evidence type="ECO:0000256" key="6">
    <source>
        <dbReference type="ARBA" id="ARBA00012518"/>
    </source>
</evidence>
<proteinExistence type="inferred from homology"/>
<evidence type="ECO:0000256" key="11">
    <source>
        <dbReference type="ARBA" id="ARBA00022827"/>
    </source>
</evidence>
<protein>
    <recommendedName>
        <fullName evidence="7 20">UDP-N-acetylenolpyruvoylglucosamine reductase</fullName>
        <ecNumber evidence="6 20">1.3.1.98</ecNumber>
    </recommendedName>
    <alternativeName>
        <fullName evidence="18 20">UDP-N-acetylmuramate dehydrogenase</fullName>
    </alternativeName>
</protein>
<evidence type="ECO:0000256" key="5">
    <source>
        <dbReference type="ARBA" id="ARBA00010485"/>
    </source>
</evidence>
<dbReference type="GO" id="GO:0071555">
    <property type="term" value="P:cell wall organization"/>
    <property type="evidence" value="ECO:0007669"/>
    <property type="project" value="UniProtKB-KW"/>
</dbReference>
<dbReference type="PROSITE" id="PS51387">
    <property type="entry name" value="FAD_PCMH"/>
    <property type="match status" value="1"/>
</dbReference>
<evidence type="ECO:0000256" key="12">
    <source>
        <dbReference type="ARBA" id="ARBA00022857"/>
    </source>
</evidence>
<organism evidence="22 25">
    <name type="scientific">Marinomonas gallaica</name>
    <dbReference type="NCBI Taxonomy" id="1806667"/>
    <lineage>
        <taxon>Bacteria</taxon>
        <taxon>Pseudomonadati</taxon>
        <taxon>Pseudomonadota</taxon>
        <taxon>Gammaproteobacteria</taxon>
        <taxon>Oceanospirillales</taxon>
        <taxon>Oceanospirillaceae</taxon>
        <taxon>Marinomonas</taxon>
    </lineage>
</organism>
<dbReference type="InterPro" id="IPR011601">
    <property type="entry name" value="MurB_C"/>
</dbReference>
<evidence type="ECO:0000313" key="22">
    <source>
        <dbReference type="EMBL" id="SBT18752.1"/>
    </source>
</evidence>
<dbReference type="InterPro" id="IPR016169">
    <property type="entry name" value="FAD-bd_PCMH_sub2"/>
</dbReference>
<dbReference type="Proteomes" id="UP000092840">
    <property type="component" value="Unassembled WGS sequence"/>
</dbReference>
<name>A0A1C3JUC4_9GAMM</name>
<dbReference type="Pfam" id="PF01565">
    <property type="entry name" value="FAD_binding_4"/>
    <property type="match status" value="1"/>
</dbReference>
<dbReference type="EMBL" id="FLRA01000023">
    <property type="protein sequence ID" value="SBT18752.1"/>
    <property type="molecule type" value="Genomic_DNA"/>
</dbReference>
<keyword evidence="11 20" id="KW-0274">FAD</keyword>
<dbReference type="GO" id="GO:0009252">
    <property type="term" value="P:peptidoglycan biosynthetic process"/>
    <property type="evidence" value="ECO:0007669"/>
    <property type="project" value="UniProtKB-UniRule"/>
</dbReference>
<dbReference type="AlphaFoldDB" id="A0A1C3JUC4"/>
<evidence type="ECO:0000259" key="21">
    <source>
        <dbReference type="PROSITE" id="PS51387"/>
    </source>
</evidence>
<dbReference type="Gene3D" id="3.30.465.10">
    <property type="match status" value="1"/>
</dbReference>
<evidence type="ECO:0000256" key="2">
    <source>
        <dbReference type="ARBA" id="ARBA00003921"/>
    </source>
</evidence>
<evidence type="ECO:0000256" key="9">
    <source>
        <dbReference type="ARBA" id="ARBA00022618"/>
    </source>
</evidence>
<evidence type="ECO:0000256" key="1">
    <source>
        <dbReference type="ARBA" id="ARBA00001974"/>
    </source>
</evidence>
<dbReference type="SUPFAM" id="SSF56194">
    <property type="entry name" value="Uridine diphospho-N-Acetylenolpyruvylglucosamine reductase, MurB, C-terminal domain"/>
    <property type="match status" value="1"/>
</dbReference>
<dbReference type="SUPFAM" id="SSF56176">
    <property type="entry name" value="FAD-binding/transporter-associated domain-like"/>
    <property type="match status" value="1"/>
</dbReference>
<keyword evidence="24" id="KW-1185">Reference proteome</keyword>
<evidence type="ECO:0000313" key="25">
    <source>
        <dbReference type="Proteomes" id="UP000092871"/>
    </source>
</evidence>
<dbReference type="EMBL" id="FLRB01000013">
    <property type="protein sequence ID" value="SBT21707.1"/>
    <property type="molecule type" value="Genomic_DNA"/>
</dbReference>
<keyword evidence="17 20" id="KW-0961">Cell wall biogenesis/degradation</keyword>
<comment type="subcellular location">
    <subcellularLocation>
        <location evidence="3 20">Cytoplasm</location>
    </subcellularLocation>
</comment>
<dbReference type="PANTHER" id="PTHR21071:SF4">
    <property type="entry name" value="UDP-N-ACETYLENOLPYRUVOYLGLUCOSAMINE REDUCTASE"/>
    <property type="match status" value="1"/>
</dbReference>
<keyword evidence="12 20" id="KW-0521">NADP</keyword>
<keyword evidence="8 20" id="KW-0963">Cytoplasm</keyword>
<dbReference type="EC" id="1.3.1.98" evidence="6 20"/>
<evidence type="ECO:0000256" key="16">
    <source>
        <dbReference type="ARBA" id="ARBA00023306"/>
    </source>
</evidence>
<dbReference type="InterPro" id="IPR036635">
    <property type="entry name" value="MurB_C_sf"/>
</dbReference>
<dbReference type="InterPro" id="IPR016167">
    <property type="entry name" value="FAD-bd_PCMH_sub1"/>
</dbReference>
<comment type="pathway">
    <text evidence="4 20">Cell wall biogenesis; peptidoglycan biosynthesis.</text>
</comment>
<keyword evidence="9 20" id="KW-0132">Cell division</keyword>
<dbReference type="GO" id="GO:0051301">
    <property type="term" value="P:cell division"/>
    <property type="evidence" value="ECO:0007669"/>
    <property type="project" value="UniProtKB-KW"/>
</dbReference>
<dbReference type="InterPro" id="IPR006094">
    <property type="entry name" value="Oxid_FAD_bind_N"/>
</dbReference>
<reference evidence="23 24" key="2">
    <citation type="submission" date="2016-06" db="EMBL/GenBank/DDBJ databases">
        <authorList>
            <person name="Rodrigo-Torres L."/>
            <person name="Arahal D.R."/>
        </authorList>
    </citation>
    <scope>NUCLEOTIDE SEQUENCE [LARGE SCALE GENOMIC DNA]</scope>
    <source>
        <strain evidence="23 24">CECT 5116</strain>
    </source>
</reference>
<dbReference type="Gene3D" id="3.30.43.10">
    <property type="entry name" value="Uridine Diphospho-n-acetylenolpyruvylglucosamine Reductase, domain 2"/>
    <property type="match status" value="1"/>
</dbReference>
<keyword evidence="15 20" id="KW-0560">Oxidoreductase</keyword>
<keyword evidence="14 20" id="KW-0573">Peptidoglycan synthesis</keyword>
<dbReference type="UniPathway" id="UPA00219"/>
<evidence type="ECO:0000256" key="18">
    <source>
        <dbReference type="ARBA" id="ARBA00031026"/>
    </source>
</evidence>
<comment type="catalytic activity">
    <reaction evidence="19 20">
        <text>UDP-N-acetyl-alpha-D-muramate + NADP(+) = UDP-N-acetyl-3-O-(1-carboxyvinyl)-alpha-D-glucosamine + NADPH + H(+)</text>
        <dbReference type="Rhea" id="RHEA:12248"/>
        <dbReference type="ChEBI" id="CHEBI:15378"/>
        <dbReference type="ChEBI" id="CHEBI:57783"/>
        <dbReference type="ChEBI" id="CHEBI:58349"/>
        <dbReference type="ChEBI" id="CHEBI:68483"/>
        <dbReference type="ChEBI" id="CHEBI:70757"/>
        <dbReference type="EC" id="1.3.1.98"/>
    </reaction>
</comment>
<evidence type="ECO:0000313" key="24">
    <source>
        <dbReference type="Proteomes" id="UP000092840"/>
    </source>
</evidence>
<dbReference type="PANTHER" id="PTHR21071">
    <property type="entry name" value="UDP-N-ACETYLENOLPYRUVOYLGLUCOSAMINE REDUCTASE"/>
    <property type="match status" value="1"/>
</dbReference>
<evidence type="ECO:0000256" key="4">
    <source>
        <dbReference type="ARBA" id="ARBA00004752"/>
    </source>
</evidence>
<dbReference type="InterPro" id="IPR036318">
    <property type="entry name" value="FAD-bd_PCMH-like_sf"/>
</dbReference>
<comment type="cofactor">
    <cofactor evidence="1 20">
        <name>FAD</name>
        <dbReference type="ChEBI" id="CHEBI:57692"/>
    </cofactor>
</comment>
<comment type="similarity">
    <text evidence="5 20">Belongs to the MurB family.</text>
</comment>
<feature type="domain" description="FAD-binding PCMH-type" evidence="21">
    <location>
        <begin position="29"/>
        <end position="200"/>
    </location>
</feature>
<evidence type="ECO:0000256" key="7">
    <source>
        <dbReference type="ARBA" id="ARBA00015188"/>
    </source>
</evidence>
<accession>A0A1C3JUC4</accession>
<evidence type="ECO:0000256" key="20">
    <source>
        <dbReference type="HAMAP-Rule" id="MF_00037"/>
    </source>
</evidence>
<feature type="active site" description="Proton donor" evidence="20">
    <location>
        <position position="246"/>
    </location>
</feature>
<keyword evidence="16 20" id="KW-0131">Cell cycle</keyword>
<reference evidence="22 25" key="1">
    <citation type="submission" date="2016-06" db="EMBL/GenBank/DDBJ databases">
        <authorList>
            <person name="Kjaerup R.B."/>
            <person name="Dalgaard T.S."/>
            <person name="Juul-Madsen H.R."/>
        </authorList>
    </citation>
    <scope>NUCLEOTIDE SEQUENCE [LARGE SCALE GENOMIC DNA]</scope>
    <source>
        <strain evidence="22 25">CECT 5115</strain>
    </source>
</reference>
<evidence type="ECO:0000313" key="23">
    <source>
        <dbReference type="EMBL" id="SBT21707.1"/>
    </source>
</evidence>
<evidence type="ECO:0000256" key="13">
    <source>
        <dbReference type="ARBA" id="ARBA00022960"/>
    </source>
</evidence>
<dbReference type="NCBIfam" id="TIGR00179">
    <property type="entry name" value="murB"/>
    <property type="match status" value="1"/>
</dbReference>
<evidence type="ECO:0000256" key="3">
    <source>
        <dbReference type="ARBA" id="ARBA00004496"/>
    </source>
</evidence>
<dbReference type="InterPro" id="IPR016166">
    <property type="entry name" value="FAD-bd_PCMH"/>
</dbReference>
<evidence type="ECO:0000256" key="19">
    <source>
        <dbReference type="ARBA" id="ARBA00048914"/>
    </source>
</evidence>
<evidence type="ECO:0000256" key="14">
    <source>
        <dbReference type="ARBA" id="ARBA00022984"/>
    </source>
</evidence>
<feature type="active site" evidence="20">
    <location>
        <position position="341"/>
    </location>
</feature>
<dbReference type="Pfam" id="PF02873">
    <property type="entry name" value="MurB_C"/>
    <property type="match status" value="1"/>
</dbReference>
<dbReference type="GO" id="GO:0071949">
    <property type="term" value="F:FAD binding"/>
    <property type="evidence" value="ECO:0007669"/>
    <property type="project" value="InterPro"/>
</dbReference>
<dbReference type="GO" id="GO:0005829">
    <property type="term" value="C:cytosol"/>
    <property type="evidence" value="ECO:0007669"/>
    <property type="project" value="TreeGrafter"/>
</dbReference>
<gene>
    <name evidence="20 22" type="primary">murB</name>
    <name evidence="22" type="ORF">MGA5115_02901</name>
    <name evidence="23" type="ORF">MGA5116_02305</name>
</gene>
<evidence type="ECO:0000256" key="17">
    <source>
        <dbReference type="ARBA" id="ARBA00023316"/>
    </source>
</evidence>
<dbReference type="HAMAP" id="MF_00037">
    <property type="entry name" value="MurB"/>
    <property type="match status" value="1"/>
</dbReference>
<dbReference type="GO" id="GO:0008762">
    <property type="term" value="F:UDP-N-acetylmuramate dehydrogenase activity"/>
    <property type="evidence" value="ECO:0007669"/>
    <property type="project" value="UniProtKB-UniRule"/>
</dbReference>
<dbReference type="InterPro" id="IPR003170">
    <property type="entry name" value="MurB"/>
</dbReference>
<dbReference type="Gene3D" id="3.90.78.10">
    <property type="entry name" value="UDP-N-acetylenolpyruvoylglucosamine reductase, C-terminal domain"/>
    <property type="match status" value="1"/>
</dbReference>
<evidence type="ECO:0000256" key="15">
    <source>
        <dbReference type="ARBA" id="ARBA00023002"/>
    </source>
</evidence>
<dbReference type="Proteomes" id="UP000092871">
    <property type="component" value="Unassembled WGS sequence"/>
</dbReference>
<keyword evidence="13 20" id="KW-0133">Cell shape</keyword>
<dbReference type="NCBIfam" id="NF000755">
    <property type="entry name" value="PRK00046.1"/>
    <property type="match status" value="1"/>
</dbReference>
<keyword evidence="10 20" id="KW-0285">Flavoprotein</keyword>
<evidence type="ECO:0000256" key="8">
    <source>
        <dbReference type="ARBA" id="ARBA00022490"/>
    </source>
</evidence>
<evidence type="ECO:0000256" key="10">
    <source>
        <dbReference type="ARBA" id="ARBA00022630"/>
    </source>
</evidence>
<comment type="function">
    <text evidence="2 20">Cell wall formation.</text>
</comment>